<dbReference type="InterPro" id="IPR037523">
    <property type="entry name" value="VOC_core"/>
</dbReference>
<evidence type="ECO:0000259" key="1">
    <source>
        <dbReference type="PROSITE" id="PS51819"/>
    </source>
</evidence>
<dbReference type="Proteomes" id="UP000244446">
    <property type="component" value="Unassembled WGS sequence"/>
</dbReference>
<dbReference type="OrthoDB" id="9793039at2"/>
<dbReference type="RefSeq" id="WP_108691023.1">
    <property type="nucleotide sequence ID" value="NZ_QCYH01000002.1"/>
</dbReference>
<dbReference type="PROSITE" id="PS51819">
    <property type="entry name" value="VOC"/>
    <property type="match status" value="2"/>
</dbReference>
<dbReference type="InterPro" id="IPR029068">
    <property type="entry name" value="Glyas_Bleomycin-R_OHBP_Dase"/>
</dbReference>
<dbReference type="PANTHER" id="PTHR33993:SF14">
    <property type="entry name" value="GB|AAF24581.1"/>
    <property type="match status" value="1"/>
</dbReference>
<feature type="domain" description="VOC" evidence="1">
    <location>
        <begin position="137"/>
        <end position="258"/>
    </location>
</feature>
<keyword evidence="3" id="KW-1185">Reference proteome</keyword>
<dbReference type="SUPFAM" id="SSF54593">
    <property type="entry name" value="Glyoxalase/Bleomycin resistance protein/Dihydroxybiphenyl dioxygenase"/>
    <property type="match status" value="2"/>
</dbReference>
<proteinExistence type="predicted"/>
<organism evidence="2 3">
    <name type="scientific">Pelagivirga sediminicola</name>
    <dbReference type="NCBI Taxonomy" id="2170575"/>
    <lineage>
        <taxon>Bacteria</taxon>
        <taxon>Pseudomonadati</taxon>
        <taxon>Pseudomonadota</taxon>
        <taxon>Alphaproteobacteria</taxon>
        <taxon>Rhodobacterales</taxon>
        <taxon>Paracoccaceae</taxon>
        <taxon>Pelagivirga</taxon>
    </lineage>
</organism>
<accession>A0A2T7G9F5</accession>
<feature type="domain" description="VOC" evidence="1">
    <location>
        <begin position="7"/>
        <end position="124"/>
    </location>
</feature>
<dbReference type="CDD" id="cd07247">
    <property type="entry name" value="SgaA_N_like"/>
    <property type="match status" value="1"/>
</dbReference>
<dbReference type="AlphaFoldDB" id="A0A2T7G9F5"/>
<dbReference type="PANTHER" id="PTHR33993">
    <property type="entry name" value="GLYOXALASE-RELATED"/>
    <property type="match status" value="1"/>
</dbReference>
<dbReference type="EMBL" id="QCYH01000002">
    <property type="protein sequence ID" value="PVA11049.1"/>
    <property type="molecule type" value="Genomic_DNA"/>
</dbReference>
<dbReference type="InterPro" id="IPR052164">
    <property type="entry name" value="Anthracycline_SecMetBiosynth"/>
</dbReference>
<evidence type="ECO:0000313" key="3">
    <source>
        <dbReference type="Proteomes" id="UP000244446"/>
    </source>
</evidence>
<evidence type="ECO:0000313" key="2">
    <source>
        <dbReference type="EMBL" id="PVA11049.1"/>
    </source>
</evidence>
<reference evidence="2 3" key="1">
    <citation type="submission" date="2018-04" db="EMBL/GenBank/DDBJ databases">
        <title>Pelagivirga bohaiensis gen. nov., sp. nov., a bacterium isolated from the Bohai Sea.</title>
        <authorList>
            <person name="Ji X."/>
        </authorList>
    </citation>
    <scope>NUCLEOTIDE SEQUENCE [LARGE SCALE GENOMIC DNA]</scope>
    <source>
        <strain evidence="2 3">BH-SD19</strain>
    </source>
</reference>
<comment type="caution">
    <text evidence="2">The sequence shown here is derived from an EMBL/GenBank/DDBJ whole genome shotgun (WGS) entry which is preliminary data.</text>
</comment>
<dbReference type="InterPro" id="IPR004360">
    <property type="entry name" value="Glyas_Fos-R_dOase_dom"/>
</dbReference>
<sequence length="264" mass="28543">MTNRDGTPIWYELMTDAPDVAQDFYGKVMGWQFRKPPGGLDRDYRTFATEEGEGVGGVMHTPDRAKGRPATWDVYFGVADVDAMAAKVEELGGSIHMEPQDIPGVGRFAFVSDPQGATFYLMRGDSDGQSTAFAPMKAGHCSWNELVTSDQVAALEFYGKLFGWKKTGAMPMGPNGDYTFVGQDDSDMIGAMMNAEKPGEAPFWNFAFNVPDIDTAKAAVEAGAGTVTHGPMELPGDEGDWLIQANDPQGAKVMFTGKRNQGAK</sequence>
<protein>
    <submittedName>
        <fullName evidence="2">VOC family protein</fullName>
    </submittedName>
</protein>
<name>A0A2T7G9F5_9RHOB</name>
<dbReference type="Pfam" id="PF00903">
    <property type="entry name" value="Glyoxalase"/>
    <property type="match status" value="2"/>
</dbReference>
<dbReference type="Gene3D" id="3.10.180.10">
    <property type="entry name" value="2,3-Dihydroxybiphenyl 1,2-Dioxygenase, domain 1"/>
    <property type="match status" value="2"/>
</dbReference>
<gene>
    <name evidence="2" type="ORF">DC366_04560</name>
</gene>